<evidence type="ECO:0000313" key="6">
    <source>
        <dbReference type="EMBL" id="MDD0994177.1"/>
    </source>
</evidence>
<dbReference type="PANTHER" id="PTHR30579">
    <property type="entry name" value="TRANSCRIPTIONAL REGULATOR"/>
    <property type="match status" value="1"/>
</dbReference>
<reference evidence="6 7" key="1">
    <citation type="submission" date="2022-05" db="EMBL/GenBank/DDBJ databases">
        <title>Novel Pseudomonas spp. Isolated from a Rainbow Trout Aquaculture Facility.</title>
        <authorList>
            <person name="Testerman T."/>
            <person name="Graf J."/>
        </authorList>
    </citation>
    <scope>NUCLEOTIDE SEQUENCE [LARGE SCALE GENOMIC DNA]</scope>
    <source>
        <strain evidence="6 7">ID681</strain>
    </source>
</reference>
<keyword evidence="7" id="KW-1185">Reference proteome</keyword>
<comment type="similarity">
    <text evidence="1">Belongs to the LysR transcriptional regulatory family.</text>
</comment>
<dbReference type="InterPro" id="IPR005119">
    <property type="entry name" value="LysR_subst-bd"/>
</dbReference>
<evidence type="ECO:0000256" key="2">
    <source>
        <dbReference type="ARBA" id="ARBA00023015"/>
    </source>
</evidence>
<organism evidence="6 7">
    <name type="scientific">Pseudomonas fontis</name>
    <dbReference type="NCBI Taxonomy" id="2942633"/>
    <lineage>
        <taxon>Bacteria</taxon>
        <taxon>Pseudomonadati</taxon>
        <taxon>Pseudomonadota</taxon>
        <taxon>Gammaproteobacteria</taxon>
        <taxon>Pseudomonadales</taxon>
        <taxon>Pseudomonadaceae</taxon>
        <taxon>Pseudomonas</taxon>
    </lineage>
</organism>
<keyword evidence="4" id="KW-0804">Transcription</keyword>
<evidence type="ECO:0000256" key="1">
    <source>
        <dbReference type="ARBA" id="ARBA00009437"/>
    </source>
</evidence>
<dbReference type="PANTHER" id="PTHR30579:SF7">
    <property type="entry name" value="HTH-TYPE TRANSCRIPTIONAL REGULATOR LRHA-RELATED"/>
    <property type="match status" value="1"/>
</dbReference>
<evidence type="ECO:0000256" key="3">
    <source>
        <dbReference type="ARBA" id="ARBA00023125"/>
    </source>
</evidence>
<sequence>MTISANPNRSLFDLDLLRAIVVVADCGSFTTAAARLHSTQSTVSQKVRRLEDMVGHRLLERGNREVLPTDAGQTLLGYARHMLHLNDQMLEALAGATVGVTVRLGVPEDFVGGRTTNALSAFNRKYQQVKLEVTSGMCRDLSQSYDNGELDLVLLKQRRNSREGVACWPEELQWIDSAKLPSIDKDPVPLVTFPPRGLYRDDMINALEAMGRRWRISFTSSSLSGIQAAVADGMGISLLPPRATTRDHVRLDENNGLPAIDSYEIVIVHRPTADLMVKELAGVLAKLLEADKA</sequence>
<proteinExistence type="inferred from homology"/>
<evidence type="ECO:0000313" key="7">
    <source>
        <dbReference type="Proteomes" id="UP001148203"/>
    </source>
</evidence>
<feature type="domain" description="HTH lysR-type" evidence="5">
    <location>
        <begin position="12"/>
        <end position="69"/>
    </location>
</feature>
<dbReference type="InterPro" id="IPR000847">
    <property type="entry name" value="LysR_HTH_N"/>
</dbReference>
<gene>
    <name evidence="6" type="ORF">M5G11_27010</name>
</gene>
<dbReference type="InterPro" id="IPR036390">
    <property type="entry name" value="WH_DNA-bd_sf"/>
</dbReference>
<dbReference type="Proteomes" id="UP001148203">
    <property type="component" value="Unassembled WGS sequence"/>
</dbReference>
<comment type="caution">
    <text evidence="6">The sequence shown here is derived from an EMBL/GenBank/DDBJ whole genome shotgun (WGS) entry which is preliminary data.</text>
</comment>
<dbReference type="SUPFAM" id="SSF53850">
    <property type="entry name" value="Periplasmic binding protein-like II"/>
    <property type="match status" value="1"/>
</dbReference>
<dbReference type="PRINTS" id="PR00039">
    <property type="entry name" value="HTHLYSR"/>
</dbReference>
<dbReference type="RefSeq" id="WP_273913767.1">
    <property type="nucleotide sequence ID" value="NZ_JAMDGX010000102.1"/>
</dbReference>
<evidence type="ECO:0000256" key="4">
    <source>
        <dbReference type="ARBA" id="ARBA00023163"/>
    </source>
</evidence>
<dbReference type="Pfam" id="PF00126">
    <property type="entry name" value="HTH_1"/>
    <property type="match status" value="1"/>
</dbReference>
<dbReference type="Gene3D" id="1.10.10.10">
    <property type="entry name" value="Winged helix-like DNA-binding domain superfamily/Winged helix DNA-binding domain"/>
    <property type="match status" value="1"/>
</dbReference>
<dbReference type="SUPFAM" id="SSF46785">
    <property type="entry name" value="Winged helix' DNA-binding domain"/>
    <property type="match status" value="1"/>
</dbReference>
<dbReference type="Pfam" id="PF03466">
    <property type="entry name" value="LysR_substrate"/>
    <property type="match status" value="1"/>
</dbReference>
<evidence type="ECO:0000259" key="5">
    <source>
        <dbReference type="PROSITE" id="PS50931"/>
    </source>
</evidence>
<keyword evidence="2" id="KW-0805">Transcription regulation</keyword>
<dbReference type="PROSITE" id="PS50931">
    <property type="entry name" value="HTH_LYSR"/>
    <property type="match status" value="1"/>
</dbReference>
<protein>
    <submittedName>
        <fullName evidence="6">LysR family transcriptional regulator</fullName>
    </submittedName>
</protein>
<keyword evidence="3" id="KW-0238">DNA-binding</keyword>
<dbReference type="InterPro" id="IPR050176">
    <property type="entry name" value="LTTR"/>
</dbReference>
<accession>A0ABT5P1C7</accession>
<name>A0ABT5P1C7_9PSED</name>
<dbReference type="Gene3D" id="3.40.190.10">
    <property type="entry name" value="Periplasmic binding protein-like II"/>
    <property type="match status" value="2"/>
</dbReference>
<dbReference type="EMBL" id="JAMDGY010000136">
    <property type="protein sequence ID" value="MDD0994177.1"/>
    <property type="molecule type" value="Genomic_DNA"/>
</dbReference>
<dbReference type="InterPro" id="IPR036388">
    <property type="entry name" value="WH-like_DNA-bd_sf"/>
</dbReference>